<evidence type="ECO:0000313" key="1">
    <source>
        <dbReference type="EMBL" id="JAG20638.1"/>
    </source>
</evidence>
<reference evidence="1" key="2">
    <citation type="submission" date="2014-07" db="EMBL/GenBank/DDBJ databases">
        <authorList>
            <person name="Hull J."/>
        </authorList>
    </citation>
    <scope>NUCLEOTIDE SEQUENCE</scope>
</reference>
<gene>
    <name evidence="1" type="primary">ancA_1</name>
    <name evidence="1" type="ORF">CM83_8672</name>
</gene>
<organism evidence="1">
    <name type="scientific">Lygus hesperus</name>
    <name type="common">Western plant bug</name>
    <dbReference type="NCBI Taxonomy" id="30085"/>
    <lineage>
        <taxon>Eukaryota</taxon>
        <taxon>Metazoa</taxon>
        <taxon>Ecdysozoa</taxon>
        <taxon>Arthropoda</taxon>
        <taxon>Hexapoda</taxon>
        <taxon>Insecta</taxon>
        <taxon>Pterygota</taxon>
        <taxon>Neoptera</taxon>
        <taxon>Paraneoptera</taxon>
        <taxon>Hemiptera</taxon>
        <taxon>Heteroptera</taxon>
        <taxon>Panheteroptera</taxon>
        <taxon>Cimicomorpha</taxon>
        <taxon>Miridae</taxon>
        <taxon>Mirini</taxon>
        <taxon>Lygus</taxon>
    </lineage>
</organism>
<reference evidence="1" key="1">
    <citation type="journal article" date="2014" name="PLoS ONE">
        <title>Transcriptome-Based Identification of ABC Transporters in the Western Tarnished Plant Bug Lygus hesperus.</title>
        <authorList>
            <person name="Hull J.J."/>
            <person name="Chaney K."/>
            <person name="Geib S.M."/>
            <person name="Fabrick J.A."/>
            <person name="Brent C.S."/>
            <person name="Walsh D."/>
            <person name="Lavine L.C."/>
        </authorList>
    </citation>
    <scope>NUCLEOTIDE SEQUENCE</scope>
</reference>
<name>A0A0A9XPC1_LYGHE</name>
<sequence length="178" mass="20023">MVNNDRLLPTLVMEIYLDIDDELTPPKFSYLIRSVGNDSHRIFERLVQMEVDLLHVGRHVLVLLSPLVDRPLVCVLVVLLLAALDSCTTIHERFLHYHTCASYSGNFTPLNPSAGVSPTTYPTTGSSVQCTSLPHPFSMLFFYFFPRTITLPSAQPSFPLVPCASALLHVLRYRKSHI</sequence>
<dbReference type="AlphaFoldDB" id="A0A0A9XPC1"/>
<proteinExistence type="predicted"/>
<dbReference type="EMBL" id="GBHO01022966">
    <property type="protein sequence ID" value="JAG20638.1"/>
    <property type="molecule type" value="Transcribed_RNA"/>
</dbReference>
<protein>
    <submittedName>
        <fullName evidence="1">Cellulosome-anchoring protein</fullName>
    </submittedName>
</protein>
<accession>A0A0A9XPC1</accession>